<proteinExistence type="predicted"/>
<dbReference type="InterPro" id="IPR050469">
    <property type="entry name" value="Diguanylate_Cyclase"/>
</dbReference>
<organism evidence="6 7">
    <name type="scientific">Litorisediminicola beolgyonensis</name>
    <dbReference type="NCBI Taxonomy" id="1173614"/>
    <lineage>
        <taxon>Bacteria</taxon>
        <taxon>Pseudomonadati</taxon>
        <taxon>Pseudomonadota</taxon>
        <taxon>Alphaproteobacteria</taxon>
        <taxon>Rhodobacterales</taxon>
        <taxon>Paracoccaceae</taxon>
        <taxon>Litorisediminicola</taxon>
    </lineage>
</organism>
<dbReference type="CDD" id="cd01949">
    <property type="entry name" value="GGDEF"/>
    <property type="match status" value="1"/>
</dbReference>
<dbReference type="InterPro" id="IPR029787">
    <property type="entry name" value="Nucleotide_cyclase"/>
</dbReference>
<dbReference type="PANTHER" id="PTHR45138">
    <property type="entry name" value="REGULATORY COMPONENTS OF SENSORY TRANSDUCTION SYSTEM"/>
    <property type="match status" value="1"/>
</dbReference>
<evidence type="ECO:0000259" key="4">
    <source>
        <dbReference type="PROSITE" id="PS50110"/>
    </source>
</evidence>
<evidence type="ECO:0000259" key="5">
    <source>
        <dbReference type="PROSITE" id="PS50887"/>
    </source>
</evidence>
<evidence type="ECO:0000256" key="1">
    <source>
        <dbReference type="ARBA" id="ARBA00012528"/>
    </source>
</evidence>
<dbReference type="InterPro" id="IPR000160">
    <property type="entry name" value="GGDEF_dom"/>
</dbReference>
<feature type="domain" description="GGDEF" evidence="5">
    <location>
        <begin position="319"/>
        <end position="447"/>
    </location>
</feature>
<keyword evidence="6" id="KW-0548">Nucleotidyltransferase</keyword>
<evidence type="ECO:0000313" key="6">
    <source>
        <dbReference type="EMBL" id="MFD1343648.1"/>
    </source>
</evidence>
<dbReference type="SUPFAM" id="SSF55073">
    <property type="entry name" value="Nucleotide cyclase"/>
    <property type="match status" value="1"/>
</dbReference>
<comment type="caution">
    <text evidence="6">The sequence shown here is derived from an EMBL/GenBank/DDBJ whole genome shotgun (WGS) entry which is preliminary data.</text>
</comment>
<dbReference type="PANTHER" id="PTHR45138:SF9">
    <property type="entry name" value="DIGUANYLATE CYCLASE DGCM-RELATED"/>
    <property type="match status" value="1"/>
</dbReference>
<protein>
    <recommendedName>
        <fullName evidence="1">diguanylate cyclase</fullName>
        <ecNumber evidence="1">2.7.7.65</ecNumber>
    </recommendedName>
</protein>
<dbReference type="GO" id="GO:0052621">
    <property type="term" value="F:diguanylate cyclase activity"/>
    <property type="evidence" value="ECO:0007669"/>
    <property type="project" value="UniProtKB-EC"/>
</dbReference>
<dbReference type="Pfam" id="PF00990">
    <property type="entry name" value="GGDEF"/>
    <property type="match status" value="1"/>
</dbReference>
<comment type="catalytic activity">
    <reaction evidence="2">
        <text>2 GTP = 3',3'-c-di-GMP + 2 diphosphate</text>
        <dbReference type="Rhea" id="RHEA:24898"/>
        <dbReference type="ChEBI" id="CHEBI:33019"/>
        <dbReference type="ChEBI" id="CHEBI:37565"/>
        <dbReference type="ChEBI" id="CHEBI:58805"/>
        <dbReference type="EC" id="2.7.7.65"/>
    </reaction>
</comment>
<dbReference type="SUPFAM" id="SSF52172">
    <property type="entry name" value="CheY-like"/>
    <property type="match status" value="2"/>
</dbReference>
<dbReference type="Proteomes" id="UP001597135">
    <property type="component" value="Unassembled WGS sequence"/>
</dbReference>
<sequence length="471" mass="50829">MAGRVLIADATPTNRIVLRVRLLAACYDISQAASAADVMARVAKGGIDVIILASDLPDRPVTALCAALRRSGSAGEPRILVLQNRADPAARLALLGSGADDVMVKPVDDAVLLARMRNLMRARDSERELRLRDGTDRALGLAEAAAPFERPAEIAVLANAGETRLEALCAPLRARPLYRLSNRDPRDVLRDENPSSEVYVVSETVLGGQALSLLAELRARPASRHAGILYIARADQSQGAAAALDLGASDILMEPVDPREFALRLDKQIASERIRQRLRASVRAGLKAALTDPLTGLYNRRYALPHIERMAERAAREDRPFAVMIADLDRFKRINDRHGHQEGDRVLARAAERLSGSLRSADLIARLGGEEFLIAMPDTDAQRAMQAARRLCAAVRTSPDETVPVTISLGVAMGDGSSTVEGILEQSDAALYAAKKGGRNRAMLYDDRMVLSRIASPVRQAQLPLFAAGGT</sequence>
<dbReference type="SMART" id="SM00267">
    <property type="entry name" value="GGDEF"/>
    <property type="match status" value="1"/>
</dbReference>
<keyword evidence="6" id="KW-0808">Transferase</keyword>
<dbReference type="Gene3D" id="3.30.70.270">
    <property type="match status" value="1"/>
</dbReference>
<evidence type="ECO:0000256" key="2">
    <source>
        <dbReference type="ARBA" id="ARBA00034247"/>
    </source>
</evidence>
<dbReference type="EC" id="2.7.7.65" evidence="1"/>
<dbReference type="InterPro" id="IPR011006">
    <property type="entry name" value="CheY-like_superfamily"/>
</dbReference>
<dbReference type="InterPro" id="IPR043128">
    <property type="entry name" value="Rev_trsase/Diguanyl_cyclase"/>
</dbReference>
<dbReference type="SMART" id="SM00448">
    <property type="entry name" value="REC"/>
    <property type="match status" value="1"/>
</dbReference>
<gene>
    <name evidence="6" type="ORF">ACFQ4E_14555</name>
</gene>
<reference evidence="7" key="1">
    <citation type="journal article" date="2019" name="Int. J. Syst. Evol. Microbiol.">
        <title>The Global Catalogue of Microorganisms (GCM) 10K type strain sequencing project: providing services to taxonomists for standard genome sequencing and annotation.</title>
        <authorList>
            <consortium name="The Broad Institute Genomics Platform"/>
            <consortium name="The Broad Institute Genome Sequencing Center for Infectious Disease"/>
            <person name="Wu L."/>
            <person name="Ma J."/>
        </authorList>
    </citation>
    <scope>NUCLEOTIDE SEQUENCE [LARGE SCALE GENOMIC DNA]</scope>
    <source>
        <strain evidence="7">CCUG 62953</strain>
    </source>
</reference>
<dbReference type="PROSITE" id="PS50110">
    <property type="entry name" value="RESPONSE_REGULATORY"/>
    <property type="match status" value="1"/>
</dbReference>
<comment type="caution">
    <text evidence="3">Lacks conserved residue(s) required for the propagation of feature annotation.</text>
</comment>
<dbReference type="EMBL" id="JBHTMU010000028">
    <property type="protein sequence ID" value="MFD1343648.1"/>
    <property type="molecule type" value="Genomic_DNA"/>
</dbReference>
<dbReference type="Gene3D" id="3.40.50.2300">
    <property type="match status" value="1"/>
</dbReference>
<dbReference type="PROSITE" id="PS50887">
    <property type="entry name" value="GGDEF"/>
    <property type="match status" value="1"/>
</dbReference>
<name>A0ABW3ZKZ7_9RHOB</name>
<keyword evidence="7" id="KW-1185">Reference proteome</keyword>
<accession>A0ABW3ZKZ7</accession>
<evidence type="ECO:0000313" key="7">
    <source>
        <dbReference type="Proteomes" id="UP001597135"/>
    </source>
</evidence>
<dbReference type="InterPro" id="IPR001789">
    <property type="entry name" value="Sig_transdc_resp-reg_receiver"/>
</dbReference>
<feature type="domain" description="Response regulatory" evidence="4">
    <location>
        <begin position="4"/>
        <end position="120"/>
    </location>
</feature>
<dbReference type="RefSeq" id="WP_386804781.1">
    <property type="nucleotide sequence ID" value="NZ_JBHTMU010000028.1"/>
</dbReference>
<dbReference type="Pfam" id="PF00072">
    <property type="entry name" value="Response_reg"/>
    <property type="match status" value="1"/>
</dbReference>
<dbReference type="NCBIfam" id="TIGR00254">
    <property type="entry name" value="GGDEF"/>
    <property type="match status" value="1"/>
</dbReference>
<evidence type="ECO:0000256" key="3">
    <source>
        <dbReference type="PROSITE-ProRule" id="PRU00169"/>
    </source>
</evidence>